<reference evidence="2 3" key="1">
    <citation type="submission" date="2023-07" db="EMBL/GenBank/DDBJ databases">
        <title>Comparative genomics of wheat-associated soil bacteria to identify genetic determinants of phenazine resistance.</title>
        <authorList>
            <person name="Mouncey N."/>
        </authorList>
    </citation>
    <scope>NUCLEOTIDE SEQUENCE [LARGE SCALE GENOMIC DNA]</scope>
    <source>
        <strain evidence="2 3">V2I4</strain>
    </source>
</reference>
<dbReference type="Proteomes" id="UP001230328">
    <property type="component" value="Unassembled WGS sequence"/>
</dbReference>
<gene>
    <name evidence="2" type="ORF">QF035_009048</name>
</gene>
<evidence type="ECO:0000313" key="3">
    <source>
        <dbReference type="Proteomes" id="UP001230328"/>
    </source>
</evidence>
<comment type="caution">
    <text evidence="2">The sequence shown here is derived from an EMBL/GenBank/DDBJ whole genome shotgun (WGS) entry which is preliminary data.</text>
</comment>
<accession>A0ABU0T943</accession>
<feature type="compositionally biased region" description="Pro residues" evidence="1">
    <location>
        <begin position="238"/>
        <end position="247"/>
    </location>
</feature>
<dbReference type="SUPFAM" id="SSF52540">
    <property type="entry name" value="P-loop containing nucleoside triphosphate hydrolases"/>
    <property type="match status" value="1"/>
</dbReference>
<dbReference type="InterPro" id="IPR027417">
    <property type="entry name" value="P-loop_NTPase"/>
</dbReference>
<keyword evidence="3" id="KW-1185">Reference proteome</keyword>
<proteinExistence type="predicted"/>
<protein>
    <submittedName>
        <fullName evidence="2">Thymidylate kinase</fullName>
    </submittedName>
</protein>
<keyword evidence="2" id="KW-0418">Kinase</keyword>
<keyword evidence="2" id="KW-0808">Transferase</keyword>
<organism evidence="2 3">
    <name type="scientific">Streptomyces umbrinus</name>
    <dbReference type="NCBI Taxonomy" id="67370"/>
    <lineage>
        <taxon>Bacteria</taxon>
        <taxon>Bacillati</taxon>
        <taxon>Actinomycetota</taxon>
        <taxon>Actinomycetes</taxon>
        <taxon>Kitasatosporales</taxon>
        <taxon>Streptomycetaceae</taxon>
        <taxon>Streptomyces</taxon>
        <taxon>Streptomyces phaeochromogenes group</taxon>
    </lineage>
</organism>
<evidence type="ECO:0000256" key="1">
    <source>
        <dbReference type="SAM" id="MobiDB-lite"/>
    </source>
</evidence>
<dbReference type="EMBL" id="JAUSZI010000002">
    <property type="protein sequence ID" value="MDQ1031466.1"/>
    <property type="molecule type" value="Genomic_DNA"/>
</dbReference>
<evidence type="ECO:0000313" key="2">
    <source>
        <dbReference type="EMBL" id="MDQ1031466.1"/>
    </source>
</evidence>
<dbReference type="Gene3D" id="3.40.50.300">
    <property type="entry name" value="P-loop containing nucleotide triphosphate hydrolases"/>
    <property type="match status" value="1"/>
</dbReference>
<name>A0ABU0T943_9ACTN</name>
<sequence>MKNPMVRKSRRGQPLLATLLRGRKRAGHTTRATRVLVDGIDMAGKTTLVHALVAELQARGYPAVRHRGMLSPHHPLVPALRILSQARQPDSWWTTTAYVFGGFLLDSLLVRFDPPLPRNKVIIQDGYGDRMVAFGMAGGPYLAAALMLRWPHTLAPFDLAVYVHASPEARAQRLDQGREHIDERDVRTVTDTTFTERFHAFHVHGVGRRHRRLLVIDSSDRDPAEMAKEIADQLLSAPPEPGPEQQP</sequence>
<feature type="region of interest" description="Disordered" evidence="1">
    <location>
        <begin position="225"/>
        <end position="247"/>
    </location>
</feature>
<dbReference type="GO" id="GO:0016301">
    <property type="term" value="F:kinase activity"/>
    <property type="evidence" value="ECO:0007669"/>
    <property type="project" value="UniProtKB-KW"/>
</dbReference>